<evidence type="ECO:0008006" key="3">
    <source>
        <dbReference type="Google" id="ProtNLM"/>
    </source>
</evidence>
<name>A0ABN3FWM2_9ACTN</name>
<keyword evidence="2" id="KW-1185">Reference proteome</keyword>
<accession>A0ABN3FWM2</accession>
<organism evidence="1 2">
    <name type="scientific">Dactylosporangium salmoneum</name>
    <dbReference type="NCBI Taxonomy" id="53361"/>
    <lineage>
        <taxon>Bacteria</taxon>
        <taxon>Bacillati</taxon>
        <taxon>Actinomycetota</taxon>
        <taxon>Actinomycetes</taxon>
        <taxon>Micromonosporales</taxon>
        <taxon>Micromonosporaceae</taxon>
        <taxon>Dactylosporangium</taxon>
    </lineage>
</organism>
<evidence type="ECO:0000313" key="1">
    <source>
        <dbReference type="EMBL" id="GAA2338593.1"/>
    </source>
</evidence>
<sequence length="128" mass="14356">MHIARPLPRPSGSIRRVSEQWEYGYVYFVSTQSDEQRKLRNHPDRDQRALEYGLAAVVVDGDSVRSQRIAGKVALLNELGEKGWRVENGLSLGGVLPNWLRDAVQSAVADAYPGGAIEHYMRRRRPGG</sequence>
<proteinExistence type="predicted"/>
<comment type="caution">
    <text evidence="1">The sequence shown here is derived from an EMBL/GenBank/DDBJ whole genome shotgun (WGS) entry which is preliminary data.</text>
</comment>
<dbReference type="Proteomes" id="UP001501444">
    <property type="component" value="Unassembled WGS sequence"/>
</dbReference>
<dbReference type="EMBL" id="BAAARV010000018">
    <property type="protein sequence ID" value="GAA2338593.1"/>
    <property type="molecule type" value="Genomic_DNA"/>
</dbReference>
<protein>
    <recommendedName>
        <fullName evidence="3">DUF4177 domain-containing protein</fullName>
    </recommendedName>
</protein>
<evidence type="ECO:0000313" key="2">
    <source>
        <dbReference type="Proteomes" id="UP001501444"/>
    </source>
</evidence>
<reference evidence="1 2" key="1">
    <citation type="journal article" date="2019" name="Int. J. Syst. Evol. Microbiol.">
        <title>The Global Catalogue of Microorganisms (GCM) 10K type strain sequencing project: providing services to taxonomists for standard genome sequencing and annotation.</title>
        <authorList>
            <consortium name="The Broad Institute Genomics Platform"/>
            <consortium name="The Broad Institute Genome Sequencing Center for Infectious Disease"/>
            <person name="Wu L."/>
            <person name="Ma J."/>
        </authorList>
    </citation>
    <scope>NUCLEOTIDE SEQUENCE [LARGE SCALE GENOMIC DNA]</scope>
    <source>
        <strain evidence="1 2">JCM 3272</strain>
    </source>
</reference>
<gene>
    <name evidence="1" type="ORF">GCM10010170_020340</name>
</gene>